<proteinExistence type="predicted"/>
<evidence type="ECO:0000256" key="1">
    <source>
        <dbReference type="SAM" id="Phobius"/>
    </source>
</evidence>
<gene>
    <name evidence="2" type="ORF">EAG_02316</name>
</gene>
<dbReference type="EMBL" id="GL435495">
    <property type="protein sequence ID" value="EFN73349.1"/>
    <property type="molecule type" value="Genomic_DNA"/>
</dbReference>
<keyword evidence="1" id="KW-0812">Transmembrane</keyword>
<evidence type="ECO:0000313" key="3">
    <source>
        <dbReference type="Proteomes" id="UP000000311"/>
    </source>
</evidence>
<feature type="non-terminal residue" evidence="2">
    <location>
        <position position="1"/>
    </location>
</feature>
<dbReference type="InParanoid" id="E1ZZN8"/>
<dbReference type="AlphaFoldDB" id="E1ZZN8"/>
<keyword evidence="3" id="KW-1185">Reference proteome</keyword>
<organism evidence="3">
    <name type="scientific">Camponotus floridanus</name>
    <name type="common">Florida carpenter ant</name>
    <dbReference type="NCBI Taxonomy" id="104421"/>
    <lineage>
        <taxon>Eukaryota</taxon>
        <taxon>Metazoa</taxon>
        <taxon>Ecdysozoa</taxon>
        <taxon>Arthropoda</taxon>
        <taxon>Hexapoda</taxon>
        <taxon>Insecta</taxon>
        <taxon>Pterygota</taxon>
        <taxon>Neoptera</taxon>
        <taxon>Endopterygota</taxon>
        <taxon>Hymenoptera</taxon>
        <taxon>Apocrita</taxon>
        <taxon>Aculeata</taxon>
        <taxon>Formicoidea</taxon>
        <taxon>Formicidae</taxon>
        <taxon>Formicinae</taxon>
        <taxon>Camponotus</taxon>
    </lineage>
</organism>
<accession>E1ZZN8</accession>
<protein>
    <submittedName>
        <fullName evidence="2">Uncharacterized protein</fullName>
    </submittedName>
</protein>
<name>E1ZZN8_CAMFO</name>
<sequence>QNNNENSLNSLIWTFAPKYFHYGAKIVEIATFLAIIIFNEGFMAILNVI</sequence>
<evidence type="ECO:0000313" key="2">
    <source>
        <dbReference type="EMBL" id="EFN73349.1"/>
    </source>
</evidence>
<feature type="transmembrane region" description="Helical" evidence="1">
    <location>
        <begin position="29"/>
        <end position="48"/>
    </location>
</feature>
<feature type="non-terminal residue" evidence="2">
    <location>
        <position position="49"/>
    </location>
</feature>
<reference evidence="2 3" key="1">
    <citation type="journal article" date="2010" name="Science">
        <title>Genomic comparison of the ants Camponotus floridanus and Harpegnathos saltator.</title>
        <authorList>
            <person name="Bonasio R."/>
            <person name="Zhang G."/>
            <person name="Ye C."/>
            <person name="Mutti N.S."/>
            <person name="Fang X."/>
            <person name="Qin N."/>
            <person name="Donahue G."/>
            <person name="Yang P."/>
            <person name="Li Q."/>
            <person name="Li C."/>
            <person name="Zhang P."/>
            <person name="Huang Z."/>
            <person name="Berger S.L."/>
            <person name="Reinberg D."/>
            <person name="Wang J."/>
            <person name="Liebig J."/>
        </authorList>
    </citation>
    <scope>NUCLEOTIDE SEQUENCE [LARGE SCALE GENOMIC DNA]</scope>
    <source>
        <strain evidence="3">C129</strain>
    </source>
</reference>
<dbReference type="Proteomes" id="UP000000311">
    <property type="component" value="Unassembled WGS sequence"/>
</dbReference>
<keyword evidence="1" id="KW-0472">Membrane</keyword>
<keyword evidence="1" id="KW-1133">Transmembrane helix</keyword>